<dbReference type="Proteomes" id="UP000478636">
    <property type="component" value="Unassembled WGS sequence"/>
</dbReference>
<reference evidence="1 2" key="1">
    <citation type="submission" date="2019-12" db="EMBL/GenBank/DDBJ databases">
        <title>Complete genome sequence of Leuconostoc lactis strain AVN1 provides insights into metabolic potential.</title>
        <authorList>
            <person name="Besrour N."/>
            <person name="Najjari A."/>
            <person name="Fhoula I."/>
            <person name="Jaballah S."/>
            <person name="Klibi N."/>
            <person name="Ouzari H.I."/>
        </authorList>
    </citation>
    <scope>NUCLEOTIDE SEQUENCE [LARGE SCALE GENOMIC DNA]</scope>
    <source>
        <strain evidence="1 2">AVN1</strain>
    </source>
</reference>
<name>A0A6L7ABL7_LEULA</name>
<dbReference type="InterPro" id="IPR006540">
    <property type="entry name" value="Lactococcin_972"/>
</dbReference>
<dbReference type="AlphaFoldDB" id="A0A6L7ABL7"/>
<dbReference type="RefSeq" id="WP_077281857.1">
    <property type="nucleotide sequence ID" value="NZ_BJMJ01000021.1"/>
</dbReference>
<evidence type="ECO:0000313" key="2">
    <source>
        <dbReference type="Proteomes" id="UP000478636"/>
    </source>
</evidence>
<dbReference type="EMBL" id="WSZI01000015">
    <property type="protein sequence ID" value="MWN21518.1"/>
    <property type="molecule type" value="Genomic_DNA"/>
</dbReference>
<comment type="caution">
    <text evidence="1">The sequence shown here is derived from an EMBL/GenBank/DDBJ whole genome shotgun (WGS) entry which is preliminary data.</text>
</comment>
<accession>A0A6L7ABL7</accession>
<dbReference type="Gene3D" id="2.60.40.2850">
    <property type="match status" value="1"/>
</dbReference>
<organism evidence="1 2">
    <name type="scientific">Leuconostoc lactis</name>
    <dbReference type="NCBI Taxonomy" id="1246"/>
    <lineage>
        <taxon>Bacteria</taxon>
        <taxon>Bacillati</taxon>
        <taxon>Bacillota</taxon>
        <taxon>Bacilli</taxon>
        <taxon>Lactobacillales</taxon>
        <taxon>Lactobacillaceae</taxon>
        <taxon>Leuconostoc</taxon>
    </lineage>
</organism>
<dbReference type="NCBIfam" id="TIGR01653">
    <property type="entry name" value="lactococcin_972"/>
    <property type="match status" value="1"/>
</dbReference>
<gene>
    <name evidence="1" type="ORF">GQS40_09320</name>
</gene>
<evidence type="ECO:0000313" key="1">
    <source>
        <dbReference type="EMBL" id="MWN21518.1"/>
    </source>
</evidence>
<proteinExistence type="predicted"/>
<dbReference type="Pfam" id="PF09683">
    <property type="entry name" value="Lactococcin_972"/>
    <property type="match status" value="1"/>
</dbReference>
<sequence length="93" mass="10336">MNKFKKVVLTGVIASGIFSGISFAHADQVGGGEWRHGVGSYYVWSYYFHNYRNHSSSVSGQYFASSGRTSPGYDAQASAPKSLFGNRAYYDFW</sequence>
<protein>
    <submittedName>
        <fullName evidence="1">Lactococcin 972 family bacteriocin</fullName>
    </submittedName>
</protein>